<evidence type="ECO:0000256" key="1">
    <source>
        <dbReference type="ARBA" id="ARBA00004141"/>
    </source>
</evidence>
<dbReference type="InterPro" id="IPR013525">
    <property type="entry name" value="ABC2_TM"/>
</dbReference>
<organism evidence="8 9">
    <name type="scientific">Sphaerisporangium corydalis</name>
    <dbReference type="NCBI Taxonomy" id="1441875"/>
    <lineage>
        <taxon>Bacteria</taxon>
        <taxon>Bacillati</taxon>
        <taxon>Actinomycetota</taxon>
        <taxon>Actinomycetes</taxon>
        <taxon>Streptosporangiales</taxon>
        <taxon>Streptosporangiaceae</taxon>
        <taxon>Sphaerisporangium</taxon>
    </lineage>
</organism>
<keyword evidence="5" id="KW-0046">Antibiotic resistance</keyword>
<dbReference type="RefSeq" id="WP_262840460.1">
    <property type="nucleotide sequence ID" value="NZ_JANZYP010000001.1"/>
</dbReference>
<evidence type="ECO:0000313" key="9">
    <source>
        <dbReference type="Proteomes" id="UP001595891"/>
    </source>
</evidence>
<dbReference type="InterPro" id="IPR047817">
    <property type="entry name" value="ABC2_TM_bact-type"/>
</dbReference>
<keyword evidence="2 6" id="KW-0812">Transmembrane</keyword>
<feature type="transmembrane region" description="Helical" evidence="6">
    <location>
        <begin position="190"/>
        <end position="209"/>
    </location>
</feature>
<dbReference type="PROSITE" id="PS51012">
    <property type="entry name" value="ABC_TM2"/>
    <property type="match status" value="1"/>
</dbReference>
<sequence length="271" mass="28728">MVTTMIAARVASDRLSPARIGAVMGRNVGALRSGPAYWLVLVSGFFEPLLYLLSIGVGVGALVGDLPVGGRTLPYATFVAPAMLAVSAMSGALSETTYNFFFKMKYMKTFDAILATPVRPFEIALGELGWAMVRGSVYTGAFVIVMIALGLATPLWALAAFPATMLVGLAFGSLGMAISTLMRGWQDFDLLASGQFALFLFSGTFSPVADYPLPVRVLVEATPLYQSVELVRGLAIGDPGWSLLAHAAYLVAMVAAGLLFAARRLERVLCV</sequence>
<gene>
    <name evidence="8" type="ORF">ACFO8L_16320</name>
</gene>
<feature type="transmembrane region" description="Helical" evidence="6">
    <location>
        <begin position="75"/>
        <end position="98"/>
    </location>
</feature>
<dbReference type="Proteomes" id="UP001595891">
    <property type="component" value="Unassembled WGS sequence"/>
</dbReference>
<keyword evidence="3 6" id="KW-1133">Transmembrane helix</keyword>
<dbReference type="InterPro" id="IPR051784">
    <property type="entry name" value="Nod_factor_ABC_transporter"/>
</dbReference>
<feature type="domain" description="ABC transmembrane type-2" evidence="7">
    <location>
        <begin position="39"/>
        <end position="268"/>
    </location>
</feature>
<accession>A0ABV9EDR0</accession>
<evidence type="ECO:0000256" key="2">
    <source>
        <dbReference type="ARBA" id="ARBA00022692"/>
    </source>
</evidence>
<dbReference type="PRINTS" id="PR00164">
    <property type="entry name" value="ABC2TRNSPORT"/>
</dbReference>
<keyword evidence="9" id="KW-1185">Reference proteome</keyword>
<proteinExistence type="inferred from homology"/>
<dbReference type="InterPro" id="IPR000412">
    <property type="entry name" value="ABC_2_transport"/>
</dbReference>
<keyword evidence="6" id="KW-0813">Transport</keyword>
<evidence type="ECO:0000256" key="6">
    <source>
        <dbReference type="RuleBase" id="RU361157"/>
    </source>
</evidence>
<evidence type="ECO:0000256" key="4">
    <source>
        <dbReference type="ARBA" id="ARBA00023136"/>
    </source>
</evidence>
<feature type="transmembrane region" description="Helical" evidence="6">
    <location>
        <begin position="36"/>
        <end position="63"/>
    </location>
</feature>
<comment type="subcellular location">
    <subcellularLocation>
        <location evidence="6">Cell membrane</location>
        <topology evidence="6">Multi-pass membrane protein</topology>
    </subcellularLocation>
    <subcellularLocation>
        <location evidence="1">Membrane</location>
        <topology evidence="1">Multi-pass membrane protein</topology>
    </subcellularLocation>
</comment>
<dbReference type="PIRSF" id="PIRSF006648">
    <property type="entry name" value="DrrB"/>
    <property type="match status" value="1"/>
</dbReference>
<evidence type="ECO:0000259" key="7">
    <source>
        <dbReference type="PROSITE" id="PS51012"/>
    </source>
</evidence>
<evidence type="ECO:0000256" key="5">
    <source>
        <dbReference type="ARBA" id="ARBA00023251"/>
    </source>
</evidence>
<keyword evidence="6" id="KW-1003">Cell membrane</keyword>
<feature type="transmembrane region" description="Helical" evidence="6">
    <location>
        <begin position="243"/>
        <end position="262"/>
    </location>
</feature>
<dbReference type="PANTHER" id="PTHR43229">
    <property type="entry name" value="NODULATION PROTEIN J"/>
    <property type="match status" value="1"/>
</dbReference>
<dbReference type="Pfam" id="PF01061">
    <property type="entry name" value="ABC2_membrane"/>
    <property type="match status" value="1"/>
</dbReference>
<dbReference type="EMBL" id="JBHSFN010000009">
    <property type="protein sequence ID" value="MFC4587661.1"/>
    <property type="molecule type" value="Genomic_DNA"/>
</dbReference>
<dbReference type="PANTHER" id="PTHR43229:SF2">
    <property type="entry name" value="NODULATION PROTEIN J"/>
    <property type="match status" value="1"/>
</dbReference>
<evidence type="ECO:0000256" key="3">
    <source>
        <dbReference type="ARBA" id="ARBA00022989"/>
    </source>
</evidence>
<protein>
    <recommendedName>
        <fullName evidence="6">Transport permease protein</fullName>
    </recommendedName>
</protein>
<feature type="transmembrane region" description="Helical" evidence="6">
    <location>
        <begin position="155"/>
        <end position="178"/>
    </location>
</feature>
<name>A0ABV9EDR0_9ACTN</name>
<comment type="caution">
    <text evidence="8">The sequence shown here is derived from an EMBL/GenBank/DDBJ whole genome shotgun (WGS) entry which is preliminary data.</text>
</comment>
<reference evidence="9" key="1">
    <citation type="journal article" date="2019" name="Int. J. Syst. Evol. Microbiol.">
        <title>The Global Catalogue of Microorganisms (GCM) 10K type strain sequencing project: providing services to taxonomists for standard genome sequencing and annotation.</title>
        <authorList>
            <consortium name="The Broad Institute Genomics Platform"/>
            <consortium name="The Broad Institute Genome Sequencing Center for Infectious Disease"/>
            <person name="Wu L."/>
            <person name="Ma J."/>
        </authorList>
    </citation>
    <scope>NUCLEOTIDE SEQUENCE [LARGE SCALE GENOMIC DNA]</scope>
    <source>
        <strain evidence="9">CCUG 49560</strain>
    </source>
</reference>
<comment type="similarity">
    <text evidence="6">Belongs to the ABC-2 integral membrane protein family.</text>
</comment>
<keyword evidence="4 6" id="KW-0472">Membrane</keyword>
<feature type="transmembrane region" description="Helical" evidence="6">
    <location>
        <begin position="128"/>
        <end position="149"/>
    </location>
</feature>
<evidence type="ECO:0000313" key="8">
    <source>
        <dbReference type="EMBL" id="MFC4587661.1"/>
    </source>
</evidence>